<feature type="domain" description="GST C-terminal" evidence="1">
    <location>
        <begin position="164"/>
        <end position="291"/>
    </location>
</feature>
<dbReference type="PROSITE" id="PS50405">
    <property type="entry name" value="GST_CTER"/>
    <property type="match status" value="1"/>
</dbReference>
<sequence length="307" mass="34568">MTLASPADTTVHGAYPAQTRLAATRAEERPDYPFQGRIGTGEFPAEPDRYHLYSAWTCPYAQRTAITRSLLALEDVITLSYVDDDRDGRGWAFREHRGPDPVNGFAFLSEAYDATEPGYPGHISVPVLWDKFTGEIVSNHYPDITLDLATRFEKWADPEVSLYPKKLRPQIDELNDHIFENVNTGVTRVAAARTQQEYEDARAKVIEAFESLDARLADSRFLLGDSLTESDVRLWVSLIRFDAASNPQAGISERTLKEFPRLWSYTRALYELPAFRDTTDLEAVSRGATPLETPGVTRIRVEPSQPV</sequence>
<keyword evidence="3" id="KW-1185">Reference proteome</keyword>
<dbReference type="SUPFAM" id="SSF52833">
    <property type="entry name" value="Thioredoxin-like"/>
    <property type="match status" value="1"/>
</dbReference>
<evidence type="ECO:0000259" key="1">
    <source>
        <dbReference type="PROSITE" id="PS50405"/>
    </source>
</evidence>
<accession>A0ABN3U9B5</accession>
<evidence type="ECO:0000313" key="3">
    <source>
        <dbReference type="Proteomes" id="UP001501842"/>
    </source>
</evidence>
<dbReference type="Gene3D" id="1.20.1050.10">
    <property type="match status" value="1"/>
</dbReference>
<dbReference type="PANTHER" id="PTHR32419:SF6">
    <property type="entry name" value="GLUTATHIONE S-TRANSFERASE OMEGA-LIKE 1-RELATED"/>
    <property type="match status" value="1"/>
</dbReference>
<comment type="caution">
    <text evidence="2">The sequence shown here is derived from an EMBL/GenBank/DDBJ whole genome shotgun (WGS) entry which is preliminary data.</text>
</comment>
<name>A0ABN3U9B5_9ACTN</name>
<proteinExistence type="predicted"/>
<dbReference type="Gene3D" id="3.40.30.10">
    <property type="entry name" value="Glutaredoxin"/>
    <property type="match status" value="1"/>
</dbReference>
<dbReference type="RefSeq" id="WP_344450351.1">
    <property type="nucleotide sequence ID" value="NZ_BAAATZ010000007.1"/>
</dbReference>
<dbReference type="PANTHER" id="PTHR32419">
    <property type="entry name" value="GLUTATHIONYL-HYDROQUINONE REDUCTASE"/>
    <property type="match status" value="1"/>
</dbReference>
<dbReference type="EMBL" id="BAAATZ010000007">
    <property type="protein sequence ID" value="GAA2724900.1"/>
    <property type="molecule type" value="Genomic_DNA"/>
</dbReference>
<protein>
    <submittedName>
        <fullName evidence="2">Glutathione S-transferase C-terminal domain-containing protein</fullName>
    </submittedName>
</protein>
<dbReference type="Proteomes" id="UP001501842">
    <property type="component" value="Unassembled WGS sequence"/>
</dbReference>
<dbReference type="InterPro" id="IPR016639">
    <property type="entry name" value="GST_Omega/GSH"/>
</dbReference>
<reference evidence="2 3" key="1">
    <citation type="journal article" date="2019" name="Int. J. Syst. Evol. Microbiol.">
        <title>The Global Catalogue of Microorganisms (GCM) 10K type strain sequencing project: providing services to taxonomists for standard genome sequencing and annotation.</title>
        <authorList>
            <consortium name="The Broad Institute Genomics Platform"/>
            <consortium name="The Broad Institute Genome Sequencing Center for Infectious Disease"/>
            <person name="Wu L."/>
            <person name="Ma J."/>
        </authorList>
    </citation>
    <scope>NUCLEOTIDE SEQUENCE [LARGE SCALE GENOMIC DNA]</scope>
    <source>
        <strain evidence="2 3">JCM 8201</strain>
    </source>
</reference>
<dbReference type="SUPFAM" id="SSF47616">
    <property type="entry name" value="GST C-terminal domain-like"/>
    <property type="match status" value="1"/>
</dbReference>
<evidence type="ECO:0000313" key="2">
    <source>
        <dbReference type="EMBL" id="GAA2724900.1"/>
    </source>
</evidence>
<dbReference type="InterPro" id="IPR036249">
    <property type="entry name" value="Thioredoxin-like_sf"/>
</dbReference>
<organism evidence="2 3">
    <name type="scientific">Actinocorallia aurantiaca</name>
    <dbReference type="NCBI Taxonomy" id="46204"/>
    <lineage>
        <taxon>Bacteria</taxon>
        <taxon>Bacillati</taxon>
        <taxon>Actinomycetota</taxon>
        <taxon>Actinomycetes</taxon>
        <taxon>Streptosporangiales</taxon>
        <taxon>Thermomonosporaceae</taxon>
        <taxon>Actinocorallia</taxon>
    </lineage>
</organism>
<dbReference type="Pfam" id="PF13410">
    <property type="entry name" value="GST_C_2"/>
    <property type="match status" value="1"/>
</dbReference>
<gene>
    <name evidence="2" type="ORF">GCM10010439_23640</name>
</gene>
<dbReference type="InterPro" id="IPR010987">
    <property type="entry name" value="Glutathione-S-Trfase_C-like"/>
</dbReference>
<dbReference type="InterPro" id="IPR036282">
    <property type="entry name" value="Glutathione-S-Trfase_C_sf"/>
</dbReference>